<protein>
    <submittedName>
        <fullName evidence="1">Uncharacterized protein</fullName>
    </submittedName>
</protein>
<dbReference type="AlphaFoldDB" id="A0A2H3DEY3"/>
<gene>
    <name evidence="1" type="ORF">ARMGADRAFT_1081147</name>
</gene>
<dbReference type="EMBL" id="KZ293659">
    <property type="protein sequence ID" value="PBK92354.1"/>
    <property type="molecule type" value="Genomic_DNA"/>
</dbReference>
<reference evidence="2" key="1">
    <citation type="journal article" date="2017" name="Nat. Ecol. Evol.">
        <title>Genome expansion and lineage-specific genetic innovations in the forest pathogenic fungi Armillaria.</title>
        <authorList>
            <person name="Sipos G."/>
            <person name="Prasanna A.N."/>
            <person name="Walter M.C."/>
            <person name="O'Connor E."/>
            <person name="Balint B."/>
            <person name="Krizsan K."/>
            <person name="Kiss B."/>
            <person name="Hess J."/>
            <person name="Varga T."/>
            <person name="Slot J."/>
            <person name="Riley R."/>
            <person name="Boka B."/>
            <person name="Rigling D."/>
            <person name="Barry K."/>
            <person name="Lee J."/>
            <person name="Mihaltcheva S."/>
            <person name="LaButti K."/>
            <person name="Lipzen A."/>
            <person name="Waldron R."/>
            <person name="Moloney N.M."/>
            <person name="Sperisen C."/>
            <person name="Kredics L."/>
            <person name="Vagvoelgyi C."/>
            <person name="Patrignani A."/>
            <person name="Fitzpatrick D."/>
            <person name="Nagy I."/>
            <person name="Doyle S."/>
            <person name="Anderson J.B."/>
            <person name="Grigoriev I.V."/>
            <person name="Gueldener U."/>
            <person name="Muensterkoetter M."/>
            <person name="Nagy L.G."/>
        </authorList>
    </citation>
    <scope>NUCLEOTIDE SEQUENCE [LARGE SCALE GENOMIC DNA]</scope>
    <source>
        <strain evidence="2">Ar21-2</strain>
    </source>
</reference>
<evidence type="ECO:0000313" key="1">
    <source>
        <dbReference type="EMBL" id="PBK92354.1"/>
    </source>
</evidence>
<name>A0A2H3DEY3_ARMGA</name>
<dbReference type="InParanoid" id="A0A2H3DEY3"/>
<organism evidence="1 2">
    <name type="scientific">Armillaria gallica</name>
    <name type="common">Bulbous honey fungus</name>
    <name type="synonym">Armillaria bulbosa</name>
    <dbReference type="NCBI Taxonomy" id="47427"/>
    <lineage>
        <taxon>Eukaryota</taxon>
        <taxon>Fungi</taxon>
        <taxon>Dikarya</taxon>
        <taxon>Basidiomycota</taxon>
        <taxon>Agaricomycotina</taxon>
        <taxon>Agaricomycetes</taxon>
        <taxon>Agaricomycetidae</taxon>
        <taxon>Agaricales</taxon>
        <taxon>Marasmiineae</taxon>
        <taxon>Physalacriaceae</taxon>
        <taxon>Armillaria</taxon>
    </lineage>
</organism>
<keyword evidence="2" id="KW-1185">Reference proteome</keyword>
<dbReference type="Proteomes" id="UP000217790">
    <property type="component" value="Unassembled WGS sequence"/>
</dbReference>
<dbReference type="OrthoDB" id="3031780at2759"/>
<sequence>MPWDLIDLYRAPPPPWRVYFPLANGHTLLQEDGISWMYPQFESHSVGLKSPLPGINQLPFTDSPRVTDSTIFHPASMIPSHSVSVSVMAVPHHSFISISVMIVPHPALISVAKAPRRFFRNPWPDMDMDTDTDSVKSGAASVVAVDNDLPAPGRSRGVEGEEPFKPVNLTGGNIHQAHVDEPPGSVRSEFADLPIHHPISSKRHHYTPHTLDNTTDFRSISHTHSDTVLKL</sequence>
<evidence type="ECO:0000313" key="2">
    <source>
        <dbReference type="Proteomes" id="UP000217790"/>
    </source>
</evidence>
<accession>A0A2H3DEY3</accession>
<proteinExistence type="predicted"/>